<dbReference type="AlphaFoldDB" id="A0A9D4JZN1"/>
<proteinExistence type="predicted"/>
<evidence type="ECO:0000313" key="2">
    <source>
        <dbReference type="EMBL" id="KAH3829009.1"/>
    </source>
</evidence>
<gene>
    <name evidence="2" type="ORF">DPMN_130997</name>
</gene>
<dbReference type="InterPro" id="IPR055427">
    <property type="entry name" value="TRAPPC13_N"/>
</dbReference>
<feature type="domain" description="Trafficking protein particle complex subunit 13 N-terminal" evidence="1">
    <location>
        <begin position="1"/>
        <end position="56"/>
    </location>
</feature>
<reference evidence="2" key="1">
    <citation type="journal article" date="2019" name="bioRxiv">
        <title>The Genome of the Zebra Mussel, Dreissena polymorpha: A Resource for Invasive Species Research.</title>
        <authorList>
            <person name="McCartney M.A."/>
            <person name="Auch B."/>
            <person name="Kono T."/>
            <person name="Mallez S."/>
            <person name="Zhang Y."/>
            <person name="Obille A."/>
            <person name="Becker A."/>
            <person name="Abrahante J.E."/>
            <person name="Garbe J."/>
            <person name="Badalamenti J.P."/>
            <person name="Herman A."/>
            <person name="Mangelson H."/>
            <person name="Liachko I."/>
            <person name="Sullivan S."/>
            <person name="Sone E.D."/>
            <person name="Koren S."/>
            <person name="Silverstein K.A.T."/>
            <person name="Beckman K.B."/>
            <person name="Gohl D.M."/>
        </authorList>
    </citation>
    <scope>NUCLEOTIDE SEQUENCE</scope>
    <source>
        <strain evidence="2">Duluth1</strain>
        <tissue evidence="2">Whole animal</tissue>
    </source>
</reference>
<comment type="caution">
    <text evidence="2">The sequence shown here is derived from an EMBL/GenBank/DDBJ whole genome shotgun (WGS) entry which is preliminary data.</text>
</comment>
<sequence length="56" mass="6275">MRLTKPTLMPFHPILSDARDLAHTLTAEQMSSDISKPKDLDYFGVSDLLTLPQNFG</sequence>
<keyword evidence="3" id="KW-1185">Reference proteome</keyword>
<organism evidence="2 3">
    <name type="scientific">Dreissena polymorpha</name>
    <name type="common">Zebra mussel</name>
    <name type="synonym">Mytilus polymorpha</name>
    <dbReference type="NCBI Taxonomy" id="45954"/>
    <lineage>
        <taxon>Eukaryota</taxon>
        <taxon>Metazoa</taxon>
        <taxon>Spiralia</taxon>
        <taxon>Lophotrochozoa</taxon>
        <taxon>Mollusca</taxon>
        <taxon>Bivalvia</taxon>
        <taxon>Autobranchia</taxon>
        <taxon>Heteroconchia</taxon>
        <taxon>Euheterodonta</taxon>
        <taxon>Imparidentia</taxon>
        <taxon>Neoheterodontei</taxon>
        <taxon>Myida</taxon>
        <taxon>Dreissenoidea</taxon>
        <taxon>Dreissenidae</taxon>
        <taxon>Dreissena</taxon>
    </lineage>
</organism>
<evidence type="ECO:0000259" key="1">
    <source>
        <dbReference type="Pfam" id="PF06159"/>
    </source>
</evidence>
<dbReference type="Proteomes" id="UP000828390">
    <property type="component" value="Unassembled WGS sequence"/>
</dbReference>
<reference evidence="2" key="2">
    <citation type="submission" date="2020-11" db="EMBL/GenBank/DDBJ databases">
        <authorList>
            <person name="McCartney M.A."/>
            <person name="Auch B."/>
            <person name="Kono T."/>
            <person name="Mallez S."/>
            <person name="Becker A."/>
            <person name="Gohl D.M."/>
            <person name="Silverstein K.A.T."/>
            <person name="Koren S."/>
            <person name="Bechman K.B."/>
            <person name="Herman A."/>
            <person name="Abrahante J.E."/>
            <person name="Garbe J."/>
        </authorList>
    </citation>
    <scope>NUCLEOTIDE SEQUENCE</scope>
    <source>
        <strain evidence="2">Duluth1</strain>
        <tissue evidence="2">Whole animal</tissue>
    </source>
</reference>
<evidence type="ECO:0000313" key="3">
    <source>
        <dbReference type="Proteomes" id="UP000828390"/>
    </source>
</evidence>
<dbReference type="Pfam" id="PF06159">
    <property type="entry name" value="TRAPPC13_N"/>
    <property type="match status" value="1"/>
</dbReference>
<accession>A0A9D4JZN1</accession>
<dbReference type="EMBL" id="JAIWYP010000005">
    <property type="protein sequence ID" value="KAH3829009.1"/>
    <property type="molecule type" value="Genomic_DNA"/>
</dbReference>
<name>A0A9D4JZN1_DREPO</name>
<protein>
    <recommendedName>
        <fullName evidence="1">Trafficking protein particle complex subunit 13 N-terminal domain-containing protein</fullName>
    </recommendedName>
</protein>